<feature type="compositionally biased region" description="Polar residues" evidence="1">
    <location>
        <begin position="599"/>
        <end position="626"/>
    </location>
</feature>
<dbReference type="AlphaFoldDB" id="B9SNR4"/>
<dbReference type="Pfam" id="PF14309">
    <property type="entry name" value="DUF4378"/>
    <property type="match status" value="1"/>
</dbReference>
<dbReference type="PANTHER" id="PTHR31680">
    <property type="entry name" value="LONGIFOLIA PROTEIN"/>
    <property type="match status" value="1"/>
</dbReference>
<dbReference type="Proteomes" id="UP000008311">
    <property type="component" value="Unassembled WGS sequence"/>
</dbReference>
<sequence>MSAKFVHTLSDENPDLQKQIGCMNGIFQLFERHHFLSGRRQITGHNQKRLPSGQNGNYNIEPKNASQKTDKDHKKAVKEKQRISTESSRTSFSSSSCSSSLSSLECNNRASQLEPCLFNQTTVTETHGRDSSLHQLNASFRSSQQSPDLRDVVKDSIYREARGLSVKTATKGESGGQTLKYFDSPRPVQHPNFLNPKVSGLKESFQALHKLRESPWKSSEGRRASSTSALKDARRFSCDGRESRDASKSTVKLKELPRLSLDSRAGSVRGSSTGMKSNDLLEDLERRDRNSNNFLSQQEEPESRTRLSNVVAKLMGLEALPDSMLVNENQTRHIKTNPDVENHHFLGSPRTTEYKQNQISGSPRNLQKKPISPRMGIADSIKKPIPNSKFPLEPAPWRHPDGSRTQTPVPKSRVTQPKAPNTSLSVYGEIEKRLAQLEFKESGKDLRALKQILEAMQKTKELLETKHEAPNSVIQKSNNSSLHSNSKSSSLCNSRSNSPISALTRETSSPDSFKSPIVIMRPAKFMQRAHDPASSVQPSERFTVLHGVLTADSAESRKESIEKQSAKDLTPRTSHLREQYNPPSRPMDKSTATRFARFSQASKEPQSTARGSTNSGRSSANLNLRQPQKFELEKRTTQSNSMRTRRQPSRQPTESGSPRRKPRSRSSNLQPNNDELSDAGSDMRNLIHHGDAISQQSDSTISLASQVDEEVSSTDRSYKITHQKHKIHSLIQKPVASSMKDGTVAEPAVASEQPSPVSVLDATFYADDLPSPIKKKSIAFKEDEVEWNQVDIDHSSSNTDSSLNSTITHKKVENIHLLIHKLTRNLSAHEGPFISEIPNLYNSKNPDHQYISEILLASGLLKDFGSGFITNHLRQTSYPINPTLFLSLEQSKASTMFSNDKKNRTKISKSELQNELHRKLVFDAVNEILIHRLLLESSPKHGLSSNMLADKRPWGQQLWGELCSEVDRLQNNGANCSLDDEDSLTSVLRADLMHRSKNWSTCNSEIPGLVLDIERLIFKDLISELITGEALGLQVQLAGHCGQLCST</sequence>
<dbReference type="InterPro" id="IPR033334">
    <property type="entry name" value="LNG1/2"/>
</dbReference>
<organism evidence="3 4">
    <name type="scientific">Ricinus communis</name>
    <name type="common">Castor bean</name>
    <dbReference type="NCBI Taxonomy" id="3988"/>
    <lineage>
        <taxon>Eukaryota</taxon>
        <taxon>Viridiplantae</taxon>
        <taxon>Streptophyta</taxon>
        <taxon>Embryophyta</taxon>
        <taxon>Tracheophyta</taxon>
        <taxon>Spermatophyta</taxon>
        <taxon>Magnoliopsida</taxon>
        <taxon>eudicotyledons</taxon>
        <taxon>Gunneridae</taxon>
        <taxon>Pentapetalae</taxon>
        <taxon>rosids</taxon>
        <taxon>fabids</taxon>
        <taxon>Malpighiales</taxon>
        <taxon>Euphorbiaceae</taxon>
        <taxon>Acalyphoideae</taxon>
        <taxon>Acalypheae</taxon>
        <taxon>Ricinus</taxon>
    </lineage>
</organism>
<dbReference type="InParanoid" id="B9SNR4"/>
<evidence type="ECO:0000313" key="3">
    <source>
        <dbReference type="EMBL" id="EEF34772.1"/>
    </source>
</evidence>
<dbReference type="STRING" id="3988.B9SNR4"/>
<evidence type="ECO:0000259" key="2">
    <source>
        <dbReference type="Pfam" id="PF14309"/>
    </source>
</evidence>
<feature type="region of interest" description="Disordered" evidence="1">
    <location>
        <begin position="552"/>
        <end position="682"/>
    </location>
</feature>
<proteinExistence type="predicted"/>
<gene>
    <name evidence="3" type="ORF">RCOM_1027070</name>
</gene>
<feature type="compositionally biased region" description="Basic and acidic residues" evidence="1">
    <location>
        <begin position="68"/>
        <end position="83"/>
    </location>
</feature>
<feature type="compositionally biased region" description="Low complexity" evidence="1">
    <location>
        <begin position="477"/>
        <end position="501"/>
    </location>
</feature>
<feature type="compositionally biased region" description="Basic and acidic residues" evidence="1">
    <location>
        <begin position="231"/>
        <end position="257"/>
    </location>
</feature>
<protein>
    <recommendedName>
        <fullName evidence="2">DUF4378 domain-containing protein</fullName>
    </recommendedName>
</protein>
<feature type="region of interest" description="Disordered" evidence="1">
    <location>
        <begin position="465"/>
        <end position="515"/>
    </location>
</feature>
<dbReference type="PANTHER" id="PTHR31680:SF15">
    <property type="entry name" value="PROTEIN LONGIFOLIA 2"/>
    <property type="match status" value="1"/>
</dbReference>
<feature type="compositionally biased region" description="Basic and acidic residues" evidence="1">
    <location>
        <begin position="212"/>
        <end position="223"/>
    </location>
</feature>
<name>B9SNR4_RICCO</name>
<dbReference type="GO" id="GO:0051513">
    <property type="term" value="P:regulation of monopolar cell growth"/>
    <property type="evidence" value="ECO:0007669"/>
    <property type="project" value="InterPro"/>
</dbReference>
<feature type="domain" description="DUF4378" evidence="2">
    <location>
        <begin position="847"/>
        <end position="1024"/>
    </location>
</feature>
<feature type="region of interest" description="Disordered" evidence="1">
    <location>
        <begin position="212"/>
        <end position="306"/>
    </location>
</feature>
<feature type="region of interest" description="Disordered" evidence="1">
    <location>
        <begin position="44"/>
        <end position="101"/>
    </location>
</feature>
<dbReference type="eggNOG" id="ENOG502R7XZ">
    <property type="taxonomic scope" value="Eukaryota"/>
</dbReference>
<feature type="compositionally biased region" description="Low complexity" evidence="1">
    <location>
        <begin position="84"/>
        <end position="101"/>
    </location>
</feature>
<accession>B9SNR4</accession>
<dbReference type="EMBL" id="EQ974051">
    <property type="protein sequence ID" value="EEF34772.1"/>
    <property type="molecule type" value="Genomic_DNA"/>
</dbReference>
<feature type="region of interest" description="Disordered" evidence="1">
    <location>
        <begin position="339"/>
        <end position="421"/>
    </location>
</feature>
<evidence type="ECO:0000256" key="1">
    <source>
        <dbReference type="SAM" id="MobiDB-lite"/>
    </source>
</evidence>
<feature type="compositionally biased region" description="Polar residues" evidence="1">
    <location>
        <begin position="403"/>
        <end position="421"/>
    </location>
</feature>
<keyword evidence="4" id="KW-1185">Reference proteome</keyword>
<feature type="compositionally biased region" description="Polar residues" evidence="1">
    <location>
        <begin position="349"/>
        <end position="365"/>
    </location>
</feature>
<feature type="compositionally biased region" description="Basic and acidic residues" evidence="1">
    <location>
        <begin position="554"/>
        <end position="578"/>
    </location>
</feature>
<evidence type="ECO:0000313" key="4">
    <source>
        <dbReference type="Proteomes" id="UP000008311"/>
    </source>
</evidence>
<dbReference type="InterPro" id="IPR025486">
    <property type="entry name" value="DUF4378"/>
</dbReference>
<reference evidence="4" key="1">
    <citation type="journal article" date="2010" name="Nat. Biotechnol.">
        <title>Draft genome sequence of the oilseed species Ricinus communis.</title>
        <authorList>
            <person name="Chan A.P."/>
            <person name="Crabtree J."/>
            <person name="Zhao Q."/>
            <person name="Lorenzi H."/>
            <person name="Orvis J."/>
            <person name="Puiu D."/>
            <person name="Melake-Berhan A."/>
            <person name="Jones K.M."/>
            <person name="Redman J."/>
            <person name="Chen G."/>
            <person name="Cahoon E.B."/>
            <person name="Gedil M."/>
            <person name="Stanke M."/>
            <person name="Haas B.J."/>
            <person name="Wortman J.R."/>
            <person name="Fraser-Liggett C.M."/>
            <person name="Ravel J."/>
            <person name="Rabinowicz P.D."/>
        </authorList>
    </citation>
    <scope>NUCLEOTIDE SEQUENCE [LARGE SCALE GENOMIC DNA]</scope>
    <source>
        <strain evidence="4">cv. Hale</strain>
    </source>
</reference>